<evidence type="ECO:0000313" key="3">
    <source>
        <dbReference type="WBParaSite" id="HPBE_0001473801-mRNA-1"/>
    </source>
</evidence>
<sequence>MGIGVMRSLGIVWTSKLNVKKAEYSRTDVSEHGSIEINGTDLSELHLSSILDQQSRLATSVATCGAECWPVTKEVESRLSVMETKMLRWTAGVTRLDRVRNDTIRQRFGVVEKLREARLLGTAGHVLCAKTTSSVRLARIQSGGSTSRTPEATRARNVARGLEDSWCAS</sequence>
<protein>
    <submittedName>
        <fullName evidence="1 3">Uncharacterized protein</fullName>
    </submittedName>
</protein>
<organism evidence="2 3">
    <name type="scientific">Heligmosomoides polygyrus</name>
    <name type="common">Parasitic roundworm</name>
    <dbReference type="NCBI Taxonomy" id="6339"/>
    <lineage>
        <taxon>Eukaryota</taxon>
        <taxon>Metazoa</taxon>
        <taxon>Ecdysozoa</taxon>
        <taxon>Nematoda</taxon>
        <taxon>Chromadorea</taxon>
        <taxon>Rhabditida</taxon>
        <taxon>Rhabditina</taxon>
        <taxon>Rhabditomorpha</taxon>
        <taxon>Strongyloidea</taxon>
        <taxon>Heligmosomidae</taxon>
        <taxon>Heligmosomoides</taxon>
    </lineage>
</organism>
<dbReference type="Proteomes" id="UP000050761">
    <property type="component" value="Unassembled WGS sequence"/>
</dbReference>
<accession>A0A183G0U2</accession>
<gene>
    <name evidence="1" type="ORF">HPBE_LOCUS14739</name>
</gene>
<accession>A0A3P8AB72</accession>
<reference evidence="1 2" key="1">
    <citation type="submission" date="2018-11" db="EMBL/GenBank/DDBJ databases">
        <authorList>
            <consortium name="Pathogen Informatics"/>
        </authorList>
    </citation>
    <scope>NUCLEOTIDE SEQUENCE [LARGE SCALE GENOMIC DNA]</scope>
</reference>
<name>A0A183G0U2_HELPZ</name>
<dbReference type="AlphaFoldDB" id="A0A183G0U2"/>
<keyword evidence="2" id="KW-1185">Reference proteome</keyword>
<dbReference type="OrthoDB" id="424543at2759"/>
<dbReference type="EMBL" id="UZAH01028507">
    <property type="protein sequence ID" value="VDP00620.1"/>
    <property type="molecule type" value="Genomic_DNA"/>
</dbReference>
<dbReference type="WBParaSite" id="HPBE_0001473801-mRNA-1">
    <property type="protein sequence ID" value="HPBE_0001473801-mRNA-1"/>
    <property type="gene ID" value="HPBE_0001473801"/>
</dbReference>
<reference evidence="3" key="2">
    <citation type="submission" date="2019-09" db="UniProtKB">
        <authorList>
            <consortium name="WormBaseParasite"/>
        </authorList>
    </citation>
    <scope>IDENTIFICATION</scope>
</reference>
<evidence type="ECO:0000313" key="1">
    <source>
        <dbReference type="EMBL" id="VDP00620.1"/>
    </source>
</evidence>
<evidence type="ECO:0000313" key="2">
    <source>
        <dbReference type="Proteomes" id="UP000050761"/>
    </source>
</evidence>
<proteinExistence type="predicted"/>